<dbReference type="EMBL" id="BEGY01000009">
    <property type="protein sequence ID" value="GAX74755.1"/>
    <property type="molecule type" value="Genomic_DNA"/>
</dbReference>
<dbReference type="Pfam" id="PF24657">
    <property type="entry name" value="DUF7646"/>
    <property type="match status" value="1"/>
</dbReference>
<feature type="domain" description="DUF7599" evidence="9">
    <location>
        <begin position="105"/>
        <end position="184"/>
    </location>
</feature>
<feature type="domain" description="DUF7646" evidence="10">
    <location>
        <begin position="221"/>
        <end position="294"/>
    </location>
</feature>
<organism evidence="12 13">
    <name type="scientific">Chlamydomonas eustigma</name>
    <dbReference type="NCBI Taxonomy" id="1157962"/>
    <lineage>
        <taxon>Eukaryota</taxon>
        <taxon>Viridiplantae</taxon>
        <taxon>Chlorophyta</taxon>
        <taxon>core chlorophytes</taxon>
        <taxon>Chlorophyceae</taxon>
        <taxon>CS clade</taxon>
        <taxon>Chlamydomonadales</taxon>
        <taxon>Chlamydomonadaceae</taxon>
        <taxon>Chlamydomonas</taxon>
    </lineage>
</organism>
<evidence type="ECO:0000256" key="6">
    <source>
        <dbReference type="SAM" id="MobiDB-lite"/>
    </source>
</evidence>
<dbReference type="GO" id="GO:0005634">
    <property type="term" value="C:nucleus"/>
    <property type="evidence" value="ECO:0007669"/>
    <property type="project" value="UniProtKB-SubCell"/>
</dbReference>
<keyword evidence="2" id="KW-0597">Phosphoprotein</keyword>
<dbReference type="PANTHER" id="PTHR15180">
    <property type="entry name" value="GENERAL TRANSCRIPTION FACTOR 3C POLYPEPTIDE 1"/>
    <property type="match status" value="1"/>
</dbReference>
<keyword evidence="3" id="KW-0238">DNA-binding</keyword>
<protein>
    <submittedName>
        <fullName evidence="12">Uncharacterized protein</fullName>
    </submittedName>
</protein>
<dbReference type="Pfam" id="PF24101">
    <property type="entry name" value="WHD_GTF3C1"/>
    <property type="match status" value="1"/>
</dbReference>
<dbReference type="PANTHER" id="PTHR15180:SF1">
    <property type="entry name" value="GENERAL TRANSCRIPTION FACTOR 3C POLYPEPTIDE 1"/>
    <property type="match status" value="1"/>
</dbReference>
<proteinExistence type="predicted"/>
<dbReference type="InterPro" id="IPR056064">
    <property type="entry name" value="DUF7647"/>
</dbReference>
<feature type="compositionally biased region" description="Polar residues" evidence="6">
    <location>
        <begin position="1781"/>
        <end position="1792"/>
    </location>
</feature>
<feature type="compositionally biased region" description="Basic residues" evidence="6">
    <location>
        <begin position="382"/>
        <end position="394"/>
    </location>
</feature>
<dbReference type="GO" id="GO:0000127">
    <property type="term" value="C:transcription factor TFIIIC complex"/>
    <property type="evidence" value="ECO:0007669"/>
    <property type="project" value="InterPro"/>
</dbReference>
<reference evidence="12 13" key="1">
    <citation type="submission" date="2017-08" db="EMBL/GenBank/DDBJ databases">
        <title>Acidophilic green algal genome provides insights into adaptation to an acidic environment.</title>
        <authorList>
            <person name="Hirooka S."/>
            <person name="Hirose Y."/>
            <person name="Kanesaki Y."/>
            <person name="Higuchi S."/>
            <person name="Fujiwara T."/>
            <person name="Onuma R."/>
            <person name="Era A."/>
            <person name="Ohbayashi R."/>
            <person name="Uzuka A."/>
            <person name="Nozaki H."/>
            <person name="Yoshikawa H."/>
            <person name="Miyagishima S.Y."/>
        </authorList>
    </citation>
    <scope>NUCLEOTIDE SEQUENCE [LARGE SCALE GENOMIC DNA]</scope>
    <source>
        <strain evidence="12 13">NIES-2499</strain>
    </source>
</reference>
<evidence type="ECO:0000313" key="12">
    <source>
        <dbReference type="EMBL" id="GAX74755.1"/>
    </source>
</evidence>
<dbReference type="InterPro" id="IPR056063">
    <property type="entry name" value="DUF7646"/>
</dbReference>
<dbReference type="Pfam" id="PF04182">
    <property type="entry name" value="B-block_TFIIIC"/>
    <property type="match status" value="1"/>
</dbReference>
<accession>A0A250WVC6</accession>
<feature type="compositionally biased region" description="Basic and acidic residues" evidence="6">
    <location>
        <begin position="1373"/>
        <end position="1394"/>
    </location>
</feature>
<dbReference type="GO" id="GO:0006384">
    <property type="term" value="P:transcription initiation at RNA polymerase III promoter"/>
    <property type="evidence" value="ECO:0007669"/>
    <property type="project" value="InterPro"/>
</dbReference>
<dbReference type="Pfam" id="PF24658">
    <property type="entry name" value="DUF7647"/>
    <property type="match status" value="1"/>
</dbReference>
<evidence type="ECO:0000256" key="4">
    <source>
        <dbReference type="ARBA" id="ARBA00023163"/>
    </source>
</evidence>
<dbReference type="GO" id="GO:0003677">
    <property type="term" value="F:DNA binding"/>
    <property type="evidence" value="ECO:0007669"/>
    <property type="project" value="UniProtKB-KW"/>
</dbReference>
<evidence type="ECO:0000256" key="2">
    <source>
        <dbReference type="ARBA" id="ARBA00022553"/>
    </source>
</evidence>
<dbReference type="Pfam" id="PF24538">
    <property type="entry name" value="DUF7599"/>
    <property type="match status" value="1"/>
</dbReference>
<feature type="region of interest" description="Disordered" evidence="6">
    <location>
        <begin position="1756"/>
        <end position="1794"/>
    </location>
</feature>
<feature type="compositionally biased region" description="Basic and acidic residues" evidence="6">
    <location>
        <begin position="1509"/>
        <end position="1522"/>
    </location>
</feature>
<dbReference type="OrthoDB" id="546533at2759"/>
<feature type="region of interest" description="Disordered" evidence="6">
    <location>
        <begin position="418"/>
        <end position="453"/>
    </location>
</feature>
<dbReference type="STRING" id="1157962.A0A250WVC6"/>
<gene>
    <name evidence="12" type="ORF">CEUSTIGMA_g2202.t1</name>
</gene>
<evidence type="ECO:0000259" key="9">
    <source>
        <dbReference type="Pfam" id="PF24538"/>
    </source>
</evidence>
<keyword evidence="4" id="KW-0804">Transcription</keyword>
<comment type="caution">
    <text evidence="12">The sequence shown here is derived from an EMBL/GenBank/DDBJ whole genome shotgun (WGS) entry which is preliminary data.</text>
</comment>
<name>A0A250WVC6_9CHLO</name>
<comment type="subcellular location">
    <subcellularLocation>
        <location evidence="1">Nucleus</location>
    </subcellularLocation>
</comment>
<feature type="region of interest" description="Disordered" evidence="6">
    <location>
        <begin position="1287"/>
        <end position="1356"/>
    </location>
</feature>
<dbReference type="InterPro" id="IPR056020">
    <property type="entry name" value="DUF7599"/>
</dbReference>
<sequence length="2401" mass="259302">MGTLERIARRRHAGITQSELAKEMGVAPRNFFYVVKCLEERCLVVRTPVMYRADANSPNMTMSNLLHLSKFAPAIRLGPNQYFKMIEADGRMLLDPNLAAYSIQDESRKLQAICSKIAAAPQKVVVEAELKLVLGYRLKAGHREWRKHKEHLVQRGCIEAFMARVTGKAVVCIKFLKEYKPEQRGGSLSKGRGGIKKEEAENDEECSEDDEAEDAGNGSGANLLVEVTLERQILEVIINAGAEGIQNNMVFKIMRLNQKRNAPSLNAVIKKYGIKVEVITVGKAVVNRLSAPEAMRDAYLQRHFVSEPPSGFHTSVTQKETGQATLNPEVLPEPDKPWQQQPRIVFEQLTCSGAVLPYSEPGQAATELPEVEVSSLTASKSRANRSKLQQRKRTLVPPPENEIASHSAEQTISGLAVASPHVSAPSPPEPTPSTASLANRPLKSPAAKKRALPSATALTISAAQSFPSGIMSTISSADERLLNNSKTQQYLSVSTPVPLQHAVVQLDATVAAATAAPISTAQVLPADTAVAHSCPAPTAPTAPPDDSAALQGTRAAGQRPSRRLTATADLRMQIILDRLKSHKFVIRQEIRSLVRAFEMPQEGPGSLELPGSRSGPDKKSIQRMTDVLEAAGKLKRLALKMPASRRSFGESMKKAEVLILPNVVPDGELIQQITEYIAKFEYTCRHNSSKRLVAERAEAVTKKAVPNLDDIPSLLPSNLDRQYPNNRIRVRGDGGLMAKLMAEEQAAKERGPQLPQDWFLMTSSMLRRNPPPGTHTDRQLTAQSMMDDLDDLLNGGPTALPAIDEALQVSGGGPAAATGASRLSGGHMVPAGTEALRRLSRNGLVSSKIVRARLLHQAVCQVVGLNGLNTAPEGGLKASSNTVGKGQEADREIYSFGLNQLIGSLPLWLVMQVLGSTLVLSPKLSQLSQSNTLTLSELSLEEREGLLDAQYRSRLWVVLSIMSRLGLVEAQIEASNWSREDTLSSSTGNQELKFWAKPEIIIEEPVGIDVAALEESEEEVVASEHHLAKRPRQKSGDDANVQLDTEENTENVNEMGKQVSYVPPAVDPSSHNIHRPATAVQKVLEGGANAVIGSHRLMDSEPRPASNTNLAVLMAACEARAARGEGRGTVLITFDLRSKTGELVRYWDRLTYLFTSRNIMDRDRLRSCFPGKDVPELLSARSWSVTGARLLSGPQWSSLMQRMESAVKLDNAACKSIAEDLGLTVVQVMRHAEWYRRMMGMSNIPTTPRPRAMRTAGLNTRLFAAGLNTSVNGLDVLGAKRASKGGVRSSSASYLSGLSGGSGGKTPSDPRRKAGLHSSSARASSVLPAGKGSSDVHAVHPVSAGSTPRMEIKDKRVRQQDLLKLLRSGMSKSEAEAVLRSRSEVNADKAHEKSNFLTNVGGDDDEDEQEGNRRAMSETPQTDTELPDLDLDLPPGFLTQSSAHERLVAFPSDGSAPDTAAAAKRRSLGPRIFWTIEEDRILLRALAAYRIQHGPRVYARKPNPPKAGIQEHSEPCVPEDKKKPVHGVEDWLQELLESRVLSYPEKPCLTRVQMMAARHAELYEPFVQAMLVARQRWRVATGAPAGLGELRKGYWGKMRARKKKQEGDLMGGLMGNPSFNFSIQEEEMEEEGDETELGIAAEGSGAKQQQQDQAAGKKLLKSSYLNTVGAPESMLFSSPAATPALPASSLAAADIVADIVADIPDESIVTLNQPMSSQVLRVVEAADAKSLDSLTDAVMIIAEALIQAMPRRKYSAVKRPPRVRNKPTEHNLEASGAPSGPCSNPNNSTSAASGRFPLGVERMRALPLQAGSLLEHLGGRSTSNVQNHGLLAAMAAQADAAAYIARPSRRKAPSGTLASYLGITGRHRGSSAAASASLGVQEALPASEDETPPLPVAAAINLIQSLMVHGETAEGPPLAESAKALAARFREEEILQAFKILRTEGWVNPVNGPNPFAMSAATRNRLLKAAGEPYTVELRPGAAAAARHILLKLKELPRALKEDGTESLQPVVNPSPDAAARQLPSHPASLEDLVHIDLHQNRVLIDTGSEVPGELVASLVGSIVRDELQVKPLVTIKSEVTPSLSGADYTDFVGPLQVDVVLLLSSTGGSTEERGKAGGVTSGVEICEAVKQVYSACDVASQTDIRERAEKACLNSLTSCSATDPTNCRGGSNTSVTAVECARQSLALIRAAGGEGVSVKAVMSQRSEPSNEMAAHGMSSSSKVAERVVSALLEYGLIRKLPGYKEEYLVASEHSQRLVHACTHGGEGSHEHTSFVEEEVMLLPWIDHKGCLNNAMWDSLERRVTSFVEHLPGVTEEQLYHHVGNMITMGSFRKFLEALVLKGSLQIKRVAHDRGTMQQGRLAGRPSMLRGGVRKAESAVSVEKSKLLDQYFYPSTVNGCA</sequence>
<evidence type="ECO:0000256" key="3">
    <source>
        <dbReference type="ARBA" id="ARBA00023125"/>
    </source>
</evidence>
<feature type="compositionally biased region" description="Basic residues" evidence="6">
    <location>
        <begin position="1756"/>
        <end position="1765"/>
    </location>
</feature>
<evidence type="ECO:0000256" key="5">
    <source>
        <dbReference type="ARBA" id="ARBA00023242"/>
    </source>
</evidence>
<feature type="region of interest" description="Disordered" evidence="6">
    <location>
        <begin position="1373"/>
        <end position="1428"/>
    </location>
</feature>
<evidence type="ECO:0000259" key="11">
    <source>
        <dbReference type="Pfam" id="PF24658"/>
    </source>
</evidence>
<evidence type="ECO:0000259" key="7">
    <source>
        <dbReference type="Pfam" id="PF04182"/>
    </source>
</evidence>
<keyword evidence="13" id="KW-1185">Reference proteome</keyword>
<dbReference type="InterPro" id="IPR044210">
    <property type="entry name" value="Tfc3-like"/>
</dbReference>
<evidence type="ECO:0000313" key="13">
    <source>
        <dbReference type="Proteomes" id="UP000232323"/>
    </source>
</evidence>
<dbReference type="InterPro" id="IPR007309">
    <property type="entry name" value="TFIIIC_Bblock-bd"/>
</dbReference>
<dbReference type="GO" id="GO:0042791">
    <property type="term" value="P:5S class rRNA transcription by RNA polymerase III"/>
    <property type="evidence" value="ECO:0007669"/>
    <property type="project" value="TreeGrafter"/>
</dbReference>
<keyword evidence="5" id="KW-0539">Nucleus</keyword>
<feature type="domain" description="DUF7647" evidence="11">
    <location>
        <begin position="893"/>
        <end position="1012"/>
    </location>
</feature>
<feature type="compositionally biased region" description="Acidic residues" evidence="6">
    <location>
        <begin position="200"/>
        <end position="214"/>
    </location>
</feature>
<feature type="domain" description="B-block binding subunit of TFIIIC" evidence="7">
    <location>
        <begin position="3"/>
        <end position="72"/>
    </location>
</feature>
<feature type="region of interest" description="Disordered" evidence="6">
    <location>
        <begin position="534"/>
        <end position="562"/>
    </location>
</feature>
<evidence type="ECO:0000256" key="1">
    <source>
        <dbReference type="ARBA" id="ARBA00004123"/>
    </source>
</evidence>
<feature type="compositionally biased region" description="Low complexity" evidence="6">
    <location>
        <begin position="1287"/>
        <end position="1297"/>
    </location>
</feature>
<evidence type="ECO:0000259" key="10">
    <source>
        <dbReference type="Pfam" id="PF24657"/>
    </source>
</evidence>
<dbReference type="Proteomes" id="UP000232323">
    <property type="component" value="Unassembled WGS sequence"/>
</dbReference>
<feature type="region of interest" description="Disordered" evidence="6">
    <location>
        <begin position="183"/>
        <end position="218"/>
    </location>
</feature>
<dbReference type="InterPro" id="IPR056467">
    <property type="entry name" value="eWH_GTF3C1"/>
</dbReference>
<feature type="region of interest" description="Disordered" evidence="6">
    <location>
        <begin position="363"/>
        <end position="405"/>
    </location>
</feature>
<feature type="region of interest" description="Disordered" evidence="6">
    <location>
        <begin position="1499"/>
        <end position="1522"/>
    </location>
</feature>
<evidence type="ECO:0000259" key="8">
    <source>
        <dbReference type="Pfam" id="PF24101"/>
    </source>
</evidence>
<feature type="domain" description="GTF3C1 extended winged-helix" evidence="8">
    <location>
        <begin position="563"/>
        <end position="685"/>
    </location>
</feature>